<gene>
    <name evidence="1" type="ORF">EHQ58_12565</name>
</gene>
<reference evidence="1" key="1">
    <citation type="journal article" date="2019" name="PLoS Negl. Trop. Dis.">
        <title>Revisiting the worldwide diversity of Leptospira species in the environment.</title>
        <authorList>
            <person name="Vincent A.T."/>
            <person name="Schiettekatte O."/>
            <person name="Bourhy P."/>
            <person name="Veyrier F.J."/>
            <person name="Picardeau M."/>
        </authorList>
    </citation>
    <scope>NUCLEOTIDE SEQUENCE [LARGE SCALE GENOMIC DNA]</scope>
    <source>
        <strain evidence="1">201702476</strain>
    </source>
</reference>
<dbReference type="Proteomes" id="UP000297693">
    <property type="component" value="Unassembled WGS sequence"/>
</dbReference>
<organism evidence="1 2">
    <name type="scientific">Leptospira ognonensis</name>
    <dbReference type="NCBI Taxonomy" id="2484945"/>
    <lineage>
        <taxon>Bacteria</taxon>
        <taxon>Pseudomonadati</taxon>
        <taxon>Spirochaetota</taxon>
        <taxon>Spirochaetia</taxon>
        <taxon>Leptospirales</taxon>
        <taxon>Leptospiraceae</taxon>
        <taxon>Leptospira</taxon>
    </lineage>
</organism>
<dbReference type="AlphaFoldDB" id="A0A4R9JZN8"/>
<comment type="caution">
    <text evidence="1">The sequence shown here is derived from an EMBL/GenBank/DDBJ whole genome shotgun (WGS) entry which is preliminary data.</text>
</comment>
<protein>
    <submittedName>
        <fullName evidence="1">Uncharacterized protein</fullName>
    </submittedName>
</protein>
<dbReference type="RefSeq" id="WP_135624223.1">
    <property type="nucleotide sequence ID" value="NZ_RQGD01000034.1"/>
</dbReference>
<evidence type="ECO:0000313" key="1">
    <source>
        <dbReference type="EMBL" id="TGL58204.1"/>
    </source>
</evidence>
<sequence>MKQDGKETSVIKISVTEETRTYLLEVEGDIDRSLLRFAWLDGRYIGEYHDVTENGEESSAGHIFELIHEPSGWKAVLGAEITKVMVTKYKLQASPHKQYGNKQPGYYLNGSRSENLSAVRKLILDPDFFPITDLKKAMFLTITDSQPKATAVQLKDFLNTFAKNDKTDITEFESFYEIVVSHENGGAEKYNLDKLTGKSTMIWHEHPNK</sequence>
<dbReference type="EMBL" id="RQGD01000034">
    <property type="protein sequence ID" value="TGL58204.1"/>
    <property type="molecule type" value="Genomic_DNA"/>
</dbReference>
<name>A0A4R9JZN8_9LEPT</name>
<accession>A0A4R9JZN8</accession>
<proteinExistence type="predicted"/>
<evidence type="ECO:0000313" key="2">
    <source>
        <dbReference type="Proteomes" id="UP000297693"/>
    </source>
</evidence>
<dbReference type="OrthoDB" id="1451181at2"/>
<keyword evidence="2" id="KW-1185">Reference proteome</keyword>